<evidence type="ECO:0000259" key="1">
    <source>
        <dbReference type="SMART" id="SM00470"/>
    </source>
</evidence>
<feature type="domain" description="ParB-like N-terminal" evidence="1">
    <location>
        <begin position="8"/>
        <end position="93"/>
    </location>
</feature>
<dbReference type="InterPro" id="IPR036086">
    <property type="entry name" value="ParB/Sulfiredoxin_sf"/>
</dbReference>
<dbReference type="AlphaFoldDB" id="A0A2T3UY31"/>
<name>A0A2T3UY31_ECOLX</name>
<accession>A0A2T3UY31</accession>
<sequence>MTKKFEIVYRDPADLIPYEMNAKKHDEQQIRDLAAAIKKRGFDQPITVDKNDVIITGHGRREAAIFAGLERVPVIVRDDLSDDEVRAKRLEDNRLASIDYDAIKLQKELESLVLDDIEVFGFEERELNVLVGSMTEEMDTDSLVIDLGEETKRQKDEHTEISREVAAEEVRVVDVLGFKTLPAGSAIVVGDLLAHMEEMTGESGVDAFVAYAEKISSGEMAV</sequence>
<dbReference type="InterPro" id="IPR050336">
    <property type="entry name" value="Chromosome_partition/occlusion"/>
</dbReference>
<dbReference type="CDD" id="cd16403">
    <property type="entry name" value="ParB_N_like_MT"/>
    <property type="match status" value="1"/>
</dbReference>
<dbReference type="GO" id="GO:0005694">
    <property type="term" value="C:chromosome"/>
    <property type="evidence" value="ECO:0007669"/>
    <property type="project" value="TreeGrafter"/>
</dbReference>
<dbReference type="Gene3D" id="3.90.1530.10">
    <property type="entry name" value="Conserved hypothetical protein from pyrococcus furiosus pfu- 392566-001, ParB domain"/>
    <property type="match status" value="1"/>
</dbReference>
<dbReference type="Pfam" id="PF02195">
    <property type="entry name" value="ParB_N"/>
    <property type="match status" value="1"/>
</dbReference>
<dbReference type="GO" id="GO:0045881">
    <property type="term" value="P:positive regulation of sporulation resulting in formation of a cellular spore"/>
    <property type="evidence" value="ECO:0007669"/>
    <property type="project" value="TreeGrafter"/>
</dbReference>
<comment type="caution">
    <text evidence="2">The sequence shown here is derived from an EMBL/GenBank/DDBJ whole genome shotgun (WGS) entry which is preliminary data.</text>
</comment>
<organism evidence="2">
    <name type="scientific">Escherichia coli</name>
    <dbReference type="NCBI Taxonomy" id="562"/>
    <lineage>
        <taxon>Bacteria</taxon>
        <taxon>Pseudomonadati</taxon>
        <taxon>Pseudomonadota</taxon>
        <taxon>Gammaproteobacteria</taxon>
        <taxon>Enterobacterales</taxon>
        <taxon>Enterobacteriaceae</taxon>
        <taxon>Escherichia</taxon>
    </lineage>
</organism>
<proteinExistence type="predicted"/>
<dbReference type="Proteomes" id="UP000540485">
    <property type="component" value="Unassembled WGS sequence"/>
</dbReference>
<dbReference type="EMBL" id="JABUPJ010000018">
    <property type="protein sequence ID" value="NYQ39928.1"/>
    <property type="molecule type" value="Genomic_DNA"/>
</dbReference>
<reference evidence="2" key="1">
    <citation type="journal article" date="2020" name="J. Appl. Microbiol.">
        <title>Genetic characterization of Shigatoxigenic and enteropathogenic Escherichia coli O80:H2 from diarrheic and septicemic calves and relatedness to human Shigatoxigenic E. coli O80:H2.</title>
        <authorList>
            <person name="Habets A."/>
            <person name="Crombe F."/>
            <person name="Nakamura K."/>
            <person name="Guerin V."/>
            <person name="De Rauw K."/>
            <person name="Pierard D."/>
            <person name="Saulmont M."/>
            <person name="Hayashi T."/>
            <person name="Mainil J.G."/>
            <person name="Thiry D."/>
        </authorList>
    </citation>
    <scope>NUCLEOTIDE SEQUENCE [LARGE SCALE GENOMIC DNA]</scope>
    <source>
        <strain evidence="2">EH3306</strain>
    </source>
</reference>
<protein>
    <submittedName>
        <fullName evidence="2">ParB N-terminal domain-containing protein</fullName>
    </submittedName>
</protein>
<evidence type="ECO:0000313" key="2">
    <source>
        <dbReference type="EMBL" id="NYQ39928.1"/>
    </source>
</evidence>
<dbReference type="RefSeq" id="WP_021512330.1">
    <property type="nucleotide sequence ID" value="NZ_CASDNF010000033.1"/>
</dbReference>
<gene>
    <name evidence="2" type="ORF">G4A38_15185</name>
</gene>
<dbReference type="SMART" id="SM00470">
    <property type="entry name" value="ParB"/>
    <property type="match status" value="1"/>
</dbReference>
<dbReference type="PANTHER" id="PTHR33375">
    <property type="entry name" value="CHROMOSOME-PARTITIONING PROTEIN PARB-RELATED"/>
    <property type="match status" value="1"/>
</dbReference>
<dbReference type="GO" id="GO:0007059">
    <property type="term" value="P:chromosome segregation"/>
    <property type="evidence" value="ECO:0007669"/>
    <property type="project" value="TreeGrafter"/>
</dbReference>
<dbReference type="InterPro" id="IPR003115">
    <property type="entry name" value="ParB_N"/>
</dbReference>
<dbReference type="SUPFAM" id="SSF110849">
    <property type="entry name" value="ParB/Sulfiredoxin"/>
    <property type="match status" value="1"/>
</dbReference>
<dbReference type="PANTHER" id="PTHR33375:SF1">
    <property type="entry name" value="CHROMOSOME-PARTITIONING PROTEIN PARB-RELATED"/>
    <property type="match status" value="1"/>
</dbReference>